<comment type="function">
    <text evidence="1">E3 RING-finger protein, member of the UBC2/RAD6 epistasis group. Associates to the E2 ubiquitin conjugating enzyme UBC2/RAD6 to form the UBC2-RAD18 ubiquitin ligase complex involved in postreplicative repair (PRR) of damaged DNA.</text>
</comment>
<comment type="catalytic activity">
    <reaction evidence="1">
        <text>S-ubiquitinyl-[E2 ubiquitin-conjugating enzyme]-L-cysteine + [acceptor protein]-L-lysine = [E2 ubiquitin-conjugating enzyme]-L-cysteine + N(6)-ubiquitinyl-[acceptor protein]-L-lysine.</text>
        <dbReference type="EC" id="2.3.2.27"/>
    </reaction>
</comment>
<dbReference type="GO" id="GO:0006513">
    <property type="term" value="P:protein monoubiquitination"/>
    <property type="evidence" value="ECO:0007669"/>
    <property type="project" value="InterPro"/>
</dbReference>
<dbReference type="UniPathway" id="UPA00143"/>
<dbReference type="AlphaFoldDB" id="A0A8H3I3X3"/>
<dbReference type="GO" id="GO:0006281">
    <property type="term" value="P:DNA repair"/>
    <property type="evidence" value="ECO:0007669"/>
    <property type="project" value="UniProtKB-KW"/>
</dbReference>
<keyword evidence="1" id="KW-0234">DNA repair</keyword>
<comment type="pathway">
    <text evidence="1">Protein modification; protein ubiquitination.</text>
</comment>
<dbReference type="GO" id="GO:0097505">
    <property type="term" value="C:Rad6-Rad18 complex"/>
    <property type="evidence" value="ECO:0007669"/>
    <property type="project" value="TreeGrafter"/>
</dbReference>
<dbReference type="SMART" id="SM00513">
    <property type="entry name" value="SAP"/>
    <property type="match status" value="1"/>
</dbReference>
<dbReference type="InterPro" id="IPR003034">
    <property type="entry name" value="SAP_dom"/>
</dbReference>
<comment type="caution">
    <text evidence="4">The sequence shown here is derived from an EMBL/GenBank/DDBJ whole genome shotgun (WGS) entry which is preliminary data.</text>
</comment>
<dbReference type="Proteomes" id="UP000664534">
    <property type="component" value="Unassembled WGS sequence"/>
</dbReference>
<organism evidence="4 5">
    <name type="scientific">Imshaugia aleurites</name>
    <dbReference type="NCBI Taxonomy" id="172621"/>
    <lineage>
        <taxon>Eukaryota</taxon>
        <taxon>Fungi</taxon>
        <taxon>Dikarya</taxon>
        <taxon>Ascomycota</taxon>
        <taxon>Pezizomycotina</taxon>
        <taxon>Lecanoromycetes</taxon>
        <taxon>OSLEUM clade</taxon>
        <taxon>Lecanoromycetidae</taxon>
        <taxon>Lecanorales</taxon>
        <taxon>Lecanorineae</taxon>
        <taxon>Parmeliaceae</taxon>
        <taxon>Imshaugia</taxon>
    </lineage>
</organism>
<dbReference type="InterPro" id="IPR004580">
    <property type="entry name" value="Rad18_fungi"/>
</dbReference>
<dbReference type="GO" id="GO:0008270">
    <property type="term" value="F:zinc ion binding"/>
    <property type="evidence" value="ECO:0007669"/>
    <property type="project" value="UniProtKB-KW"/>
</dbReference>
<evidence type="ECO:0000313" key="4">
    <source>
        <dbReference type="EMBL" id="CAF9914077.1"/>
    </source>
</evidence>
<keyword evidence="1" id="KW-0227">DNA damage</keyword>
<dbReference type="PANTHER" id="PTHR14134:SF2">
    <property type="entry name" value="E3 UBIQUITIN-PROTEIN LIGASE RAD18"/>
    <property type="match status" value="1"/>
</dbReference>
<keyword evidence="1" id="KW-0479">Metal-binding</keyword>
<feature type="compositionally biased region" description="Basic residues" evidence="2">
    <location>
        <begin position="65"/>
        <end position="77"/>
    </location>
</feature>
<dbReference type="GO" id="GO:0061630">
    <property type="term" value="F:ubiquitin protein ligase activity"/>
    <property type="evidence" value="ECO:0007669"/>
    <property type="project" value="UniProtKB-UniRule"/>
</dbReference>
<keyword evidence="1" id="KW-0539">Nucleus</keyword>
<feature type="compositionally biased region" description="Acidic residues" evidence="2">
    <location>
        <begin position="48"/>
        <end position="61"/>
    </location>
</feature>
<feature type="region of interest" description="Disordered" evidence="2">
    <location>
        <begin position="271"/>
        <end position="290"/>
    </location>
</feature>
<comment type="subunit">
    <text evidence="1">Interacts with E2 UBC2, forming a complex with ubiquitin ligase activity.</text>
</comment>
<dbReference type="EC" id="2.3.2.27" evidence="1"/>
<keyword evidence="1" id="KW-0238">DNA-binding</keyword>
<sequence>MKLRLNSTVQELVDAFKAARPAILLFVQNVEAAKGGIVEVKKRKIDDTDMEEDKDEHEEDMDHSLRRRKVKSRRRRRSISDGVEHDLFAYDGTNAGSQPDDGLTACPICGARMKEESVYPHLDVHSNSASTKSPAGQTPSHLNVTANSRSSKAMERLPQLNYFLLKDDALRKKLSELGIPNVGPKDLLIRRHTEWVNLVNANCDSSKPKMKRELLHELEGWDRTQGRQIMSNCNGAGTSSSVMSKDFDGAAWATNHGNNFQTLIAQARRKVNSKVEHTSSTNETPDPVLDQRIDNEHLATSPNRNPAESIDQLHAIQSPGNLADLDVGD</sequence>
<comment type="similarity">
    <text evidence="1">Belongs to the RAD18 family.</text>
</comment>
<gene>
    <name evidence="4" type="primary">RAD18</name>
    <name evidence="4" type="ORF">IMSHALPRED_001526</name>
</gene>
<dbReference type="EMBL" id="CAJPDT010000012">
    <property type="protein sequence ID" value="CAF9914077.1"/>
    <property type="molecule type" value="Genomic_DNA"/>
</dbReference>
<keyword evidence="5" id="KW-1185">Reference proteome</keyword>
<protein>
    <recommendedName>
        <fullName evidence="1">Postreplication repair E3 ubiquitin-protein ligase RAD18</fullName>
        <ecNumber evidence="1">2.3.2.27</ecNumber>
    </recommendedName>
    <alternativeName>
        <fullName evidence="1">RING-type E3 ubiquitin transferase RAD18</fullName>
    </alternativeName>
</protein>
<feature type="region of interest" description="Disordered" evidence="2">
    <location>
        <begin position="124"/>
        <end position="151"/>
    </location>
</feature>
<feature type="region of interest" description="Disordered" evidence="2">
    <location>
        <begin position="46"/>
        <end position="77"/>
    </location>
</feature>
<keyword evidence="1" id="KW-0808">Transferase</keyword>
<comment type="subcellular location">
    <subcellularLocation>
        <location evidence="1">Nucleus</location>
    </subcellularLocation>
</comment>
<dbReference type="InterPro" id="IPR039577">
    <property type="entry name" value="Rad18"/>
</dbReference>
<evidence type="ECO:0000313" key="5">
    <source>
        <dbReference type="Proteomes" id="UP000664534"/>
    </source>
</evidence>
<keyword evidence="1" id="KW-0862">Zinc</keyword>
<evidence type="ECO:0000256" key="1">
    <source>
        <dbReference type="RuleBase" id="RU368093"/>
    </source>
</evidence>
<name>A0A8H3I3X3_9LECA</name>
<keyword evidence="1" id="KW-0833">Ubl conjugation pathway</keyword>
<dbReference type="PROSITE" id="PS50800">
    <property type="entry name" value="SAP"/>
    <property type="match status" value="1"/>
</dbReference>
<dbReference type="NCBIfam" id="TIGR00599">
    <property type="entry name" value="rad18"/>
    <property type="match status" value="1"/>
</dbReference>
<accession>A0A8H3I3X3</accession>
<evidence type="ECO:0000256" key="2">
    <source>
        <dbReference type="SAM" id="MobiDB-lite"/>
    </source>
</evidence>
<reference evidence="4" key="1">
    <citation type="submission" date="2021-03" db="EMBL/GenBank/DDBJ databases">
        <authorList>
            <person name="Tagirdzhanova G."/>
        </authorList>
    </citation>
    <scope>NUCLEOTIDE SEQUENCE</scope>
</reference>
<dbReference type="GO" id="GO:0003697">
    <property type="term" value="F:single-stranded DNA binding"/>
    <property type="evidence" value="ECO:0007669"/>
    <property type="project" value="UniProtKB-UniRule"/>
</dbReference>
<feature type="domain" description="SAP" evidence="3">
    <location>
        <begin position="162"/>
        <end position="196"/>
    </location>
</feature>
<keyword evidence="1" id="KW-0863">Zinc-finger</keyword>
<dbReference type="OrthoDB" id="9049620at2759"/>
<dbReference type="Pfam" id="PF02037">
    <property type="entry name" value="SAP"/>
    <property type="match status" value="1"/>
</dbReference>
<feature type="compositionally biased region" description="Polar residues" evidence="2">
    <location>
        <begin position="125"/>
        <end position="151"/>
    </location>
</feature>
<evidence type="ECO:0000259" key="3">
    <source>
        <dbReference type="PROSITE" id="PS50800"/>
    </source>
</evidence>
<dbReference type="GO" id="GO:0005634">
    <property type="term" value="C:nucleus"/>
    <property type="evidence" value="ECO:0007669"/>
    <property type="project" value="UniProtKB-SubCell"/>
</dbReference>
<dbReference type="GO" id="GO:0006301">
    <property type="term" value="P:DNA damage tolerance"/>
    <property type="evidence" value="ECO:0007669"/>
    <property type="project" value="InterPro"/>
</dbReference>
<proteinExistence type="inferred from homology"/>
<dbReference type="PANTHER" id="PTHR14134">
    <property type="entry name" value="E3 UBIQUITIN-PROTEIN LIGASE RAD18"/>
    <property type="match status" value="1"/>
</dbReference>